<organism evidence="2 3">
    <name type="scientific">Lomentospora prolificans</name>
    <dbReference type="NCBI Taxonomy" id="41688"/>
    <lineage>
        <taxon>Eukaryota</taxon>
        <taxon>Fungi</taxon>
        <taxon>Dikarya</taxon>
        <taxon>Ascomycota</taxon>
        <taxon>Pezizomycotina</taxon>
        <taxon>Sordariomycetes</taxon>
        <taxon>Hypocreomycetidae</taxon>
        <taxon>Microascales</taxon>
        <taxon>Microascaceae</taxon>
        <taxon>Lomentospora</taxon>
    </lineage>
</organism>
<evidence type="ECO:0000313" key="3">
    <source>
        <dbReference type="Proteomes" id="UP000233524"/>
    </source>
</evidence>
<dbReference type="Proteomes" id="UP000233524">
    <property type="component" value="Unassembled WGS sequence"/>
</dbReference>
<accession>A0A2N3MZQ2</accession>
<dbReference type="VEuPathDB" id="FungiDB:jhhlp_008175"/>
<proteinExistence type="predicted"/>
<evidence type="ECO:0000256" key="1">
    <source>
        <dbReference type="SAM" id="SignalP"/>
    </source>
</evidence>
<keyword evidence="1" id="KW-0732">Signal</keyword>
<keyword evidence="3" id="KW-1185">Reference proteome</keyword>
<dbReference type="AlphaFoldDB" id="A0A2N3MZQ2"/>
<dbReference type="InParanoid" id="A0A2N3MZQ2"/>
<dbReference type="OrthoDB" id="5194348at2759"/>
<feature type="signal peptide" evidence="1">
    <location>
        <begin position="1"/>
        <end position="17"/>
    </location>
</feature>
<reference evidence="2 3" key="1">
    <citation type="journal article" date="2017" name="G3 (Bethesda)">
        <title>First Draft Genome Sequence of the Pathogenic Fungus Lomentospora prolificans (Formerly Scedosporium prolificans).</title>
        <authorList>
            <person name="Luo R."/>
            <person name="Zimin A."/>
            <person name="Workman R."/>
            <person name="Fan Y."/>
            <person name="Pertea G."/>
            <person name="Grossman N."/>
            <person name="Wear M.P."/>
            <person name="Jia B."/>
            <person name="Miller H."/>
            <person name="Casadevall A."/>
            <person name="Timp W."/>
            <person name="Zhang S.X."/>
            <person name="Salzberg S.L."/>
        </authorList>
    </citation>
    <scope>NUCLEOTIDE SEQUENCE [LARGE SCALE GENOMIC DNA]</scope>
    <source>
        <strain evidence="2 3">JHH-5317</strain>
    </source>
</reference>
<dbReference type="EMBL" id="NLAX01001584">
    <property type="protein sequence ID" value="PKS05656.1"/>
    <property type="molecule type" value="Genomic_DNA"/>
</dbReference>
<protein>
    <submittedName>
        <fullName evidence="2">Uncharacterized protein</fullName>
    </submittedName>
</protein>
<gene>
    <name evidence="2" type="ORF">jhhlp_008175</name>
</gene>
<sequence>MKISLGIMALWLATVSAQNSQECTKELANDIDCADVINPTACYNMFRFRNAQTLQCIEGTDNVDRARKACKCCSCIGTQMCSWVQQNRICTG</sequence>
<evidence type="ECO:0000313" key="2">
    <source>
        <dbReference type="EMBL" id="PKS05656.1"/>
    </source>
</evidence>
<feature type="chain" id="PRO_5014846315" evidence="1">
    <location>
        <begin position="18"/>
        <end position="92"/>
    </location>
</feature>
<name>A0A2N3MZQ2_9PEZI</name>
<comment type="caution">
    <text evidence="2">The sequence shown here is derived from an EMBL/GenBank/DDBJ whole genome shotgun (WGS) entry which is preliminary data.</text>
</comment>